<sequence length="146" mass="15946">MNRQWGNATLLTLMGLMLLGLMGMTALHRQLDEAVRLTGETRQHLLAWNQAASALTWAATLRWPPAQTAWQCRSFHPGGLRGCMKAAARPEVILLRGEGRRADGSPLFLYQLATPGLNGHPARLAGGWLDFCPEKPPHNCEGEAGP</sequence>
<proteinExistence type="predicted"/>
<protein>
    <submittedName>
        <fullName evidence="1">DUF2509 domain-containing protein</fullName>
    </submittedName>
</protein>
<dbReference type="OrthoDB" id="7059963at2"/>
<dbReference type="EMBL" id="PJZF01000019">
    <property type="protein sequence ID" value="PLR32855.1"/>
    <property type="molecule type" value="Genomic_DNA"/>
</dbReference>
<dbReference type="RefSeq" id="WP_101817783.1">
    <property type="nucleotide sequence ID" value="NZ_PJZF01000019.1"/>
</dbReference>
<gene>
    <name evidence="1" type="ORF">CYR55_18220</name>
</gene>
<dbReference type="InterPro" id="IPR019652">
    <property type="entry name" value="DUF2509"/>
</dbReference>
<comment type="caution">
    <text evidence="1">The sequence shown here is derived from an EMBL/GenBank/DDBJ whole genome shotgun (WGS) entry which is preliminary data.</text>
</comment>
<evidence type="ECO:0000313" key="1">
    <source>
        <dbReference type="EMBL" id="PLR32855.1"/>
    </source>
</evidence>
<dbReference type="AlphaFoldDB" id="A0A2N5DYV9"/>
<accession>A0A2N5DYV9</accession>
<evidence type="ECO:0000313" key="2">
    <source>
        <dbReference type="Proteomes" id="UP000234240"/>
    </source>
</evidence>
<keyword evidence="2" id="KW-1185">Reference proteome</keyword>
<reference evidence="1 2" key="1">
    <citation type="submission" date="2017-12" db="EMBL/GenBank/DDBJ databases">
        <title>Characterization of six clinical isolates of Enterochimera gen. nov., a novel genus of the Yersiniaciae family and the three species Enterochimera arupensis sp. nov., Enterochimera coloradensis sp. nov, and Enterochimera californica sp. nov.</title>
        <authorList>
            <person name="Rossi A."/>
            <person name="Fisher M."/>
        </authorList>
    </citation>
    <scope>NUCLEOTIDE SEQUENCE [LARGE SCALE GENOMIC DNA]</scope>
    <source>
        <strain evidence="2">2015-Iso6</strain>
    </source>
</reference>
<dbReference type="Pfam" id="PF10713">
    <property type="entry name" value="DUF2509"/>
    <property type="match status" value="1"/>
</dbReference>
<organism evidence="1 2">
    <name type="scientific">Chimaeribacter californicus</name>
    <dbReference type="NCBI Taxonomy" id="2060067"/>
    <lineage>
        <taxon>Bacteria</taxon>
        <taxon>Pseudomonadati</taxon>
        <taxon>Pseudomonadota</taxon>
        <taxon>Gammaproteobacteria</taxon>
        <taxon>Enterobacterales</taxon>
        <taxon>Yersiniaceae</taxon>
        <taxon>Chimaeribacter</taxon>
    </lineage>
</organism>
<dbReference type="Proteomes" id="UP000234240">
    <property type="component" value="Unassembled WGS sequence"/>
</dbReference>
<name>A0A2N5DYV9_9GAMM</name>